<evidence type="ECO:0000313" key="9">
    <source>
        <dbReference type="Proteomes" id="UP001153712"/>
    </source>
</evidence>
<protein>
    <recommendedName>
        <fullName evidence="7">C2H2-type domain-containing protein</fullName>
    </recommendedName>
</protein>
<keyword evidence="9" id="KW-1185">Reference proteome</keyword>
<dbReference type="SUPFAM" id="SSF57667">
    <property type="entry name" value="beta-beta-alpha zinc fingers"/>
    <property type="match status" value="2"/>
</dbReference>
<keyword evidence="2" id="KW-0677">Repeat</keyword>
<evidence type="ECO:0000256" key="3">
    <source>
        <dbReference type="ARBA" id="ARBA00022771"/>
    </source>
</evidence>
<dbReference type="GO" id="GO:0005634">
    <property type="term" value="C:nucleus"/>
    <property type="evidence" value="ECO:0007669"/>
    <property type="project" value="InterPro"/>
</dbReference>
<dbReference type="OrthoDB" id="6713977at2759"/>
<dbReference type="InterPro" id="IPR012934">
    <property type="entry name" value="Znf_AD"/>
</dbReference>
<organism evidence="8 9">
    <name type="scientific">Phyllotreta striolata</name>
    <name type="common">Striped flea beetle</name>
    <name type="synonym">Crioceris striolata</name>
    <dbReference type="NCBI Taxonomy" id="444603"/>
    <lineage>
        <taxon>Eukaryota</taxon>
        <taxon>Metazoa</taxon>
        <taxon>Ecdysozoa</taxon>
        <taxon>Arthropoda</taxon>
        <taxon>Hexapoda</taxon>
        <taxon>Insecta</taxon>
        <taxon>Pterygota</taxon>
        <taxon>Neoptera</taxon>
        <taxon>Endopterygota</taxon>
        <taxon>Coleoptera</taxon>
        <taxon>Polyphaga</taxon>
        <taxon>Cucujiformia</taxon>
        <taxon>Chrysomeloidea</taxon>
        <taxon>Chrysomelidae</taxon>
        <taxon>Galerucinae</taxon>
        <taxon>Alticini</taxon>
        <taxon>Phyllotreta</taxon>
    </lineage>
</organism>
<evidence type="ECO:0000256" key="5">
    <source>
        <dbReference type="PROSITE-ProRule" id="PRU00042"/>
    </source>
</evidence>
<evidence type="ECO:0000259" key="7">
    <source>
        <dbReference type="PROSITE" id="PS50157"/>
    </source>
</evidence>
<accession>A0A9N9TMR6</accession>
<dbReference type="InterPro" id="IPR013087">
    <property type="entry name" value="Znf_C2H2_type"/>
</dbReference>
<dbReference type="PANTHER" id="PTHR24379">
    <property type="entry name" value="KRAB AND ZINC FINGER DOMAIN-CONTAINING"/>
    <property type="match status" value="1"/>
</dbReference>
<dbReference type="Proteomes" id="UP001153712">
    <property type="component" value="Chromosome 4"/>
</dbReference>
<dbReference type="PANTHER" id="PTHR24379:SF117">
    <property type="entry name" value="ZINC FINGER PROTEIN WECKLE"/>
    <property type="match status" value="1"/>
</dbReference>
<evidence type="ECO:0000256" key="2">
    <source>
        <dbReference type="ARBA" id="ARBA00022737"/>
    </source>
</evidence>
<dbReference type="EMBL" id="OU900097">
    <property type="protein sequence ID" value="CAG9861712.1"/>
    <property type="molecule type" value="Genomic_DNA"/>
</dbReference>
<evidence type="ECO:0000256" key="6">
    <source>
        <dbReference type="SAM" id="MobiDB-lite"/>
    </source>
</evidence>
<dbReference type="InterPro" id="IPR036236">
    <property type="entry name" value="Znf_C2H2_sf"/>
</dbReference>
<name>A0A9N9TMR6_PHYSR</name>
<evidence type="ECO:0000313" key="8">
    <source>
        <dbReference type="EMBL" id="CAG9861712.1"/>
    </source>
</evidence>
<keyword evidence="1" id="KW-0479">Metal-binding</keyword>
<dbReference type="GO" id="GO:0008270">
    <property type="term" value="F:zinc ion binding"/>
    <property type="evidence" value="ECO:0007669"/>
    <property type="project" value="UniProtKB-KW"/>
</dbReference>
<dbReference type="AlphaFoldDB" id="A0A9N9TMR6"/>
<feature type="domain" description="C2H2-type" evidence="7">
    <location>
        <begin position="375"/>
        <end position="403"/>
    </location>
</feature>
<dbReference type="Gene3D" id="3.30.160.60">
    <property type="entry name" value="Classic Zinc Finger"/>
    <property type="match status" value="2"/>
</dbReference>
<keyword evidence="4" id="KW-0862">Zinc</keyword>
<gene>
    <name evidence="8" type="ORF">PHYEVI_LOCUS8042</name>
</gene>
<reference evidence="8" key="1">
    <citation type="submission" date="2022-01" db="EMBL/GenBank/DDBJ databases">
        <authorList>
            <person name="King R."/>
        </authorList>
    </citation>
    <scope>NUCLEOTIDE SEQUENCE</scope>
</reference>
<keyword evidence="3 5" id="KW-0863">Zinc-finger</keyword>
<sequence>MENNKGCNYICRACLSIVQINTHSFGYVEDATGNLRDMLLTCIPEMDIYISPNPIVCIKCIQELIQVYHFKSKCLNTESIIRNFAKKHNLSDENPISLNDVVEELNNLRKRASENVVKTEPAENSNPPKQTKAEASKCEVPPPLAFFDRNNGNAAISNCPRIQPIKLLAERFKSPSVENTGKLGPPPPMILMSTLLRPQNSDGPNQILLTFQPNQTPLQPVDTSMNDEINDDNNTTEESCNTSNNTAIINSDNINCHPIEKNRRLYIELTRCDDLPYNKFNNEPTSDNTNGSNSIDTEELHVFNRTDDTTENDSTKIFNCSCMYLTTSETLFTEHKSKCRHNKLHLRCPHCPHITNKSYALSKHINTMHTKAIWYHCETCSYRSTDKSSLRRHVRKNHEAHPDKERDNLYQCGICAAIIASKPNFNRHMVKHEETALSYDCEFCSYNTKDRSNFRKHVFTHSPVALQCPSCPYSNVSPYQLRTHIKKFHDGAGLEAADCRSEIPIAEIVRGFKEMLNDAGYVD</sequence>
<dbReference type="PROSITE" id="PS00028">
    <property type="entry name" value="ZINC_FINGER_C2H2_1"/>
    <property type="match status" value="1"/>
</dbReference>
<dbReference type="PROSITE" id="PS50157">
    <property type="entry name" value="ZINC_FINGER_C2H2_2"/>
    <property type="match status" value="1"/>
</dbReference>
<evidence type="ECO:0000256" key="4">
    <source>
        <dbReference type="ARBA" id="ARBA00022833"/>
    </source>
</evidence>
<evidence type="ECO:0000256" key="1">
    <source>
        <dbReference type="ARBA" id="ARBA00022723"/>
    </source>
</evidence>
<proteinExistence type="predicted"/>
<dbReference type="SMART" id="SM00355">
    <property type="entry name" value="ZnF_C2H2"/>
    <property type="match status" value="5"/>
</dbReference>
<feature type="region of interest" description="Disordered" evidence="6">
    <location>
        <begin position="113"/>
        <end position="136"/>
    </location>
</feature>
<dbReference type="SMART" id="SM00868">
    <property type="entry name" value="zf-AD"/>
    <property type="match status" value="1"/>
</dbReference>